<evidence type="ECO:0000313" key="1">
    <source>
        <dbReference type="EMBL" id="MCC2229646.1"/>
    </source>
</evidence>
<name>A0AAE3JFE7_9FIRM</name>
<evidence type="ECO:0000313" key="2">
    <source>
        <dbReference type="Proteomes" id="UP001198182"/>
    </source>
</evidence>
<dbReference type="EMBL" id="JAJEQR010000003">
    <property type="protein sequence ID" value="MCC2229646.1"/>
    <property type="molecule type" value="Genomic_DNA"/>
</dbReference>
<dbReference type="RefSeq" id="WP_308452433.1">
    <property type="nucleotide sequence ID" value="NZ_JAJEQR010000003.1"/>
</dbReference>
<accession>A0AAE3JFE7</accession>
<organism evidence="1 2">
    <name type="scientific">Hominifimenecus microfluidus</name>
    <dbReference type="NCBI Taxonomy" id="2885348"/>
    <lineage>
        <taxon>Bacteria</taxon>
        <taxon>Bacillati</taxon>
        <taxon>Bacillota</taxon>
        <taxon>Clostridia</taxon>
        <taxon>Lachnospirales</taxon>
        <taxon>Lachnospiraceae</taxon>
        <taxon>Hominifimenecus</taxon>
    </lineage>
</organism>
<dbReference type="Proteomes" id="UP001198182">
    <property type="component" value="Unassembled WGS sequence"/>
</dbReference>
<reference evidence="1" key="1">
    <citation type="submission" date="2021-10" db="EMBL/GenBank/DDBJ databases">
        <title>Anaerobic single-cell dispensing facilitates the cultivation of human gut bacteria.</title>
        <authorList>
            <person name="Afrizal A."/>
        </authorList>
    </citation>
    <scope>NUCLEOTIDE SEQUENCE</scope>
    <source>
        <strain evidence="1">CLA-AA-H215</strain>
    </source>
</reference>
<dbReference type="AlphaFoldDB" id="A0AAE3JFE7"/>
<proteinExistence type="predicted"/>
<sequence length="224" mass="25070">MAVSYGFFDGGTEYGQDEFNQYFDAFLRSGVKVEDEVEEEAGAEAGDEAGNSKCYMGLEVTTDGKNNITVGTGTAILQGFWMKNSEPLSLVLDRSQGSYARIVVRLDRRAQNLAIVVKYGRDKLPELERGEFVYEISLARAETGSSGGMVGTFTVTDERSDVKVCGAIRPRNVLEYDSMIKEQQGRWEEWFRWQQGSPEAQREIAIQTSAPKGQVAGRIWIRMY</sequence>
<gene>
    <name evidence="1" type="ORF">LKD81_01340</name>
</gene>
<protein>
    <submittedName>
        <fullName evidence="1">Uncharacterized protein</fullName>
    </submittedName>
</protein>
<comment type="caution">
    <text evidence="1">The sequence shown here is derived from an EMBL/GenBank/DDBJ whole genome shotgun (WGS) entry which is preliminary data.</text>
</comment>
<keyword evidence="2" id="KW-1185">Reference proteome</keyword>